<feature type="domain" description="RapZ-like N-terminal" evidence="6">
    <location>
        <begin position="11"/>
        <end position="161"/>
    </location>
</feature>
<dbReference type="PANTHER" id="PTHR30448">
    <property type="entry name" value="RNASE ADAPTER PROTEIN RAPZ"/>
    <property type="match status" value="1"/>
</dbReference>
<feature type="region of interest" description="Disordered" evidence="5">
    <location>
        <begin position="320"/>
        <end position="353"/>
    </location>
</feature>
<evidence type="ECO:0000313" key="8">
    <source>
        <dbReference type="EMBL" id="MCQ8239441.1"/>
    </source>
</evidence>
<evidence type="ECO:0000259" key="7">
    <source>
        <dbReference type="Pfam" id="PF22740"/>
    </source>
</evidence>
<dbReference type="HAMAP" id="MF_00636">
    <property type="entry name" value="RapZ_like"/>
    <property type="match status" value="1"/>
</dbReference>
<dbReference type="InterPro" id="IPR053931">
    <property type="entry name" value="RapZ_C"/>
</dbReference>
<dbReference type="EMBL" id="JAMZEJ010000001">
    <property type="protein sequence ID" value="MCQ8239441.1"/>
    <property type="molecule type" value="Genomic_DNA"/>
</dbReference>
<dbReference type="InterPro" id="IPR005337">
    <property type="entry name" value="RapZ-like"/>
</dbReference>
<dbReference type="Pfam" id="PF22740">
    <property type="entry name" value="PapZ_C"/>
    <property type="match status" value="1"/>
</dbReference>
<dbReference type="Proteomes" id="UP001524547">
    <property type="component" value="Unassembled WGS sequence"/>
</dbReference>
<evidence type="ECO:0000256" key="3">
    <source>
        <dbReference type="ARBA" id="ARBA00023134"/>
    </source>
</evidence>
<feature type="binding site" evidence="4">
    <location>
        <begin position="16"/>
        <end position="23"/>
    </location>
    <ligand>
        <name>ATP</name>
        <dbReference type="ChEBI" id="CHEBI:30616"/>
    </ligand>
</feature>
<dbReference type="RefSeq" id="WP_422918179.1">
    <property type="nucleotide sequence ID" value="NZ_JAMZEJ010000001.1"/>
</dbReference>
<name>A0ABT1VSW8_9PROT</name>
<dbReference type="NCBIfam" id="NF003828">
    <property type="entry name" value="PRK05416.1"/>
    <property type="match status" value="1"/>
</dbReference>
<dbReference type="SUPFAM" id="SSF52540">
    <property type="entry name" value="P-loop containing nucleoside triphosphate hydrolases"/>
    <property type="match status" value="1"/>
</dbReference>
<feature type="binding site" evidence="4">
    <location>
        <begin position="61"/>
        <end position="64"/>
    </location>
    <ligand>
        <name>GTP</name>
        <dbReference type="ChEBI" id="CHEBI:37565"/>
    </ligand>
</feature>
<proteinExistence type="inferred from homology"/>
<keyword evidence="3 4" id="KW-0342">GTP-binding</keyword>
<keyword evidence="1 4" id="KW-0547">Nucleotide-binding</keyword>
<dbReference type="PANTHER" id="PTHR30448:SF0">
    <property type="entry name" value="RNASE ADAPTER PROTEIN RAPZ"/>
    <property type="match status" value="1"/>
</dbReference>
<dbReference type="InterPro" id="IPR053930">
    <property type="entry name" value="RapZ-like_N"/>
</dbReference>
<keyword evidence="2 4" id="KW-0067">ATP-binding</keyword>
<gene>
    <name evidence="8" type="primary">rapZ</name>
    <name evidence="8" type="ORF">NFI88_01125</name>
</gene>
<feature type="region of interest" description="Disordered" evidence="5">
    <location>
        <begin position="275"/>
        <end position="301"/>
    </location>
</feature>
<evidence type="ECO:0000256" key="1">
    <source>
        <dbReference type="ARBA" id="ARBA00022741"/>
    </source>
</evidence>
<organism evidence="8 9">
    <name type="scientific">Rhizosaccharibacter radicis</name>
    <dbReference type="NCBI Taxonomy" id="2782605"/>
    <lineage>
        <taxon>Bacteria</taxon>
        <taxon>Pseudomonadati</taxon>
        <taxon>Pseudomonadota</taxon>
        <taxon>Alphaproteobacteria</taxon>
        <taxon>Acetobacterales</taxon>
        <taxon>Acetobacteraceae</taxon>
        <taxon>Rhizosaccharibacter</taxon>
    </lineage>
</organism>
<evidence type="ECO:0000256" key="2">
    <source>
        <dbReference type="ARBA" id="ARBA00022840"/>
    </source>
</evidence>
<reference evidence="8 9" key="1">
    <citation type="submission" date="2022-06" db="EMBL/GenBank/DDBJ databases">
        <title>Rhizosaccharibacter gen. nov. sp. nov. KSS12, endophytic bacteria isolated from sugarcane.</title>
        <authorList>
            <person name="Pitiwittayakul N."/>
        </authorList>
    </citation>
    <scope>NUCLEOTIDE SEQUENCE [LARGE SCALE GENOMIC DNA]</scope>
    <source>
        <strain evidence="8 9">KSS12</strain>
    </source>
</reference>
<evidence type="ECO:0000313" key="9">
    <source>
        <dbReference type="Proteomes" id="UP001524547"/>
    </source>
</evidence>
<sequence>MTGRPDKRRSIVLVTGLSGAGKSSILRILEDLEHEAVDNPPLSMIEQLVARSDRALAIGVDVRTSGFDADGVLGAIERLRLNPDLLPELVYATADEAVLLRRFTATRRRHPLAMHGTVPQGIENETVVMAPLRRAADWVVDTTDLPPPELRRLVETRFAGQAGTAAPGLTVSLVSFAFPAGLPREADMVFDVRFLRNPFYDPTLSSSTGLDRPVADYVAADPDFEAFLDRTSALLRLVLPRFIGEGKKYATVAVGCSGGRHRSVSVVESLAKRLRPDEAGRDGAGNVSPGGGANSDEAGSKAADEGWSIIVTHRELSRLGRGAPAARAETAVVEPPATGASAPIAAGRENASL</sequence>
<protein>
    <submittedName>
        <fullName evidence="8">RNase adapter RapZ</fullName>
    </submittedName>
</protein>
<dbReference type="Pfam" id="PF03668">
    <property type="entry name" value="RapZ-like_N"/>
    <property type="match status" value="1"/>
</dbReference>
<evidence type="ECO:0000259" key="6">
    <source>
        <dbReference type="Pfam" id="PF03668"/>
    </source>
</evidence>
<keyword evidence="9" id="KW-1185">Reference proteome</keyword>
<evidence type="ECO:0000256" key="4">
    <source>
        <dbReference type="HAMAP-Rule" id="MF_00636"/>
    </source>
</evidence>
<evidence type="ECO:0000256" key="5">
    <source>
        <dbReference type="SAM" id="MobiDB-lite"/>
    </source>
</evidence>
<dbReference type="InterPro" id="IPR027417">
    <property type="entry name" value="P-loop_NTPase"/>
</dbReference>
<feature type="domain" description="RapZ C-terminal" evidence="7">
    <location>
        <begin position="170"/>
        <end position="277"/>
    </location>
</feature>
<comment type="caution">
    <text evidence="8">The sequence shown here is derived from an EMBL/GenBank/DDBJ whole genome shotgun (WGS) entry which is preliminary data.</text>
</comment>
<accession>A0ABT1VSW8</accession>